<dbReference type="InterPro" id="IPR009333">
    <property type="entry name" value="DUF992"/>
</dbReference>
<dbReference type="Pfam" id="PF06186">
    <property type="entry name" value="DUF992"/>
    <property type="match status" value="1"/>
</dbReference>
<sequence>MTIRLATAALVAAALLTTPALAQEKRVNVGVLTCKEGTNVGFIVGSTTKLTCEFKPAGGGKVEHYDGQISQFGVDIGETKATQIVWGVFAPSTGGLAPNALTGEYGGLTAEATVTVGLGANVLIGGFSRSIALQPLSTQVQEGFNIAAGIAALKLKPAA</sequence>
<keyword evidence="3" id="KW-1185">Reference proteome</keyword>
<accession>A0A1M7ZJI9</accession>
<evidence type="ECO:0000313" key="2">
    <source>
        <dbReference type="EMBL" id="SHO65064.1"/>
    </source>
</evidence>
<evidence type="ECO:0008006" key="4">
    <source>
        <dbReference type="Google" id="ProtNLM"/>
    </source>
</evidence>
<dbReference type="RefSeq" id="WP_073627990.1">
    <property type="nucleotide sequence ID" value="NZ_FRXO01000003.1"/>
</dbReference>
<gene>
    <name evidence="2" type="ORF">SAMN02745172_01957</name>
</gene>
<proteinExistence type="predicted"/>
<organism evidence="2 3">
    <name type="scientific">Pseudoxanthobacter soli DSM 19599</name>
    <dbReference type="NCBI Taxonomy" id="1123029"/>
    <lineage>
        <taxon>Bacteria</taxon>
        <taxon>Pseudomonadati</taxon>
        <taxon>Pseudomonadota</taxon>
        <taxon>Alphaproteobacteria</taxon>
        <taxon>Hyphomicrobiales</taxon>
        <taxon>Segnochrobactraceae</taxon>
        <taxon>Pseudoxanthobacter</taxon>
    </lineage>
</organism>
<keyword evidence="1" id="KW-0732">Signal</keyword>
<feature type="signal peptide" evidence="1">
    <location>
        <begin position="1"/>
        <end position="22"/>
    </location>
</feature>
<dbReference type="EMBL" id="FRXO01000003">
    <property type="protein sequence ID" value="SHO65064.1"/>
    <property type="molecule type" value="Genomic_DNA"/>
</dbReference>
<name>A0A1M7ZJI9_9HYPH</name>
<dbReference type="OrthoDB" id="7362478at2"/>
<dbReference type="STRING" id="1123029.SAMN02745172_01957"/>
<evidence type="ECO:0000256" key="1">
    <source>
        <dbReference type="SAM" id="SignalP"/>
    </source>
</evidence>
<dbReference type="AlphaFoldDB" id="A0A1M7ZJI9"/>
<reference evidence="2 3" key="1">
    <citation type="submission" date="2016-12" db="EMBL/GenBank/DDBJ databases">
        <authorList>
            <person name="Song W.-J."/>
            <person name="Kurnit D.M."/>
        </authorList>
    </citation>
    <scope>NUCLEOTIDE SEQUENCE [LARGE SCALE GENOMIC DNA]</scope>
    <source>
        <strain evidence="2 3">DSM 19599</strain>
    </source>
</reference>
<feature type="chain" id="PRO_5009930000" description="DUF992 domain-containing protein" evidence="1">
    <location>
        <begin position="23"/>
        <end position="159"/>
    </location>
</feature>
<evidence type="ECO:0000313" key="3">
    <source>
        <dbReference type="Proteomes" id="UP000186406"/>
    </source>
</evidence>
<dbReference type="Proteomes" id="UP000186406">
    <property type="component" value="Unassembled WGS sequence"/>
</dbReference>
<protein>
    <recommendedName>
        <fullName evidence="4">DUF992 domain-containing protein</fullName>
    </recommendedName>
</protein>